<dbReference type="RefSeq" id="WP_312553814.1">
    <property type="nucleotide sequence ID" value="NZ_JBHRVV010000001.1"/>
</dbReference>
<evidence type="ECO:0000256" key="1">
    <source>
        <dbReference type="SAM" id="Phobius"/>
    </source>
</evidence>
<keyword evidence="1" id="KW-0472">Membrane</keyword>
<feature type="transmembrane region" description="Helical" evidence="1">
    <location>
        <begin position="71"/>
        <end position="90"/>
    </location>
</feature>
<keyword evidence="1" id="KW-0812">Transmembrane</keyword>
<organism evidence="3 4">
    <name type="scientific">Massilia haematophila</name>
    <dbReference type="NCBI Taxonomy" id="457923"/>
    <lineage>
        <taxon>Bacteria</taxon>
        <taxon>Pseudomonadati</taxon>
        <taxon>Pseudomonadota</taxon>
        <taxon>Betaproteobacteria</taxon>
        <taxon>Burkholderiales</taxon>
        <taxon>Oxalobacteraceae</taxon>
        <taxon>Telluria group</taxon>
        <taxon>Massilia</taxon>
    </lineage>
</organism>
<feature type="transmembrane region" description="Helical" evidence="1">
    <location>
        <begin position="132"/>
        <end position="153"/>
    </location>
</feature>
<keyword evidence="1" id="KW-1133">Transmembrane helix</keyword>
<name>A0ABV7PF04_9BURK</name>
<feature type="transmembrane region" description="Helical" evidence="1">
    <location>
        <begin position="96"/>
        <end position="120"/>
    </location>
</feature>
<dbReference type="EMBL" id="JBHRVV010000001">
    <property type="protein sequence ID" value="MFC3457077.1"/>
    <property type="molecule type" value="Genomic_DNA"/>
</dbReference>
<feature type="chain" id="PRO_5046673397" evidence="2">
    <location>
        <begin position="21"/>
        <end position="157"/>
    </location>
</feature>
<comment type="caution">
    <text evidence="3">The sequence shown here is derived from an EMBL/GenBank/DDBJ whole genome shotgun (WGS) entry which is preliminary data.</text>
</comment>
<evidence type="ECO:0000313" key="3">
    <source>
        <dbReference type="EMBL" id="MFC3457077.1"/>
    </source>
</evidence>
<dbReference type="PANTHER" id="PTHR34821:SF2">
    <property type="entry name" value="INNER MEMBRANE PROTEIN YDCZ"/>
    <property type="match status" value="1"/>
</dbReference>
<proteinExistence type="predicted"/>
<dbReference type="Pfam" id="PF04657">
    <property type="entry name" value="DMT_YdcZ"/>
    <property type="match status" value="1"/>
</dbReference>
<accession>A0ABV7PF04</accession>
<sequence length="157" mass="16014">MNAALFVLAFCVGLFISVQAAVNSQLANALHANSVVAAFISFSVGTIVLGIAAFARGGVGEAFGALAQQPLWKLTGGLLGAAFVFGTVFLAPRIGLLNLVVLVIAGQLMMSMAIDNFGLVHMAVRKVSSIRMAGALVVVAGVALTLFGDRIVAALGR</sequence>
<dbReference type="InterPro" id="IPR006750">
    <property type="entry name" value="YdcZ"/>
</dbReference>
<feature type="transmembrane region" description="Helical" evidence="1">
    <location>
        <begin position="36"/>
        <end position="59"/>
    </location>
</feature>
<feature type="signal peptide" evidence="2">
    <location>
        <begin position="1"/>
        <end position="20"/>
    </location>
</feature>
<dbReference type="Proteomes" id="UP001595665">
    <property type="component" value="Unassembled WGS sequence"/>
</dbReference>
<dbReference type="PANTHER" id="PTHR34821">
    <property type="entry name" value="INNER MEMBRANE PROTEIN YDCZ"/>
    <property type="match status" value="1"/>
</dbReference>
<keyword evidence="2" id="KW-0732">Signal</keyword>
<protein>
    <submittedName>
        <fullName evidence="3">DMT family transporter</fullName>
    </submittedName>
</protein>
<keyword evidence="4" id="KW-1185">Reference proteome</keyword>
<evidence type="ECO:0000313" key="4">
    <source>
        <dbReference type="Proteomes" id="UP001595665"/>
    </source>
</evidence>
<reference evidence="4" key="1">
    <citation type="journal article" date="2019" name="Int. J. Syst. Evol. Microbiol.">
        <title>The Global Catalogue of Microorganisms (GCM) 10K type strain sequencing project: providing services to taxonomists for standard genome sequencing and annotation.</title>
        <authorList>
            <consortium name="The Broad Institute Genomics Platform"/>
            <consortium name="The Broad Institute Genome Sequencing Center for Infectious Disease"/>
            <person name="Wu L."/>
            <person name="Ma J."/>
        </authorList>
    </citation>
    <scope>NUCLEOTIDE SEQUENCE [LARGE SCALE GENOMIC DNA]</scope>
    <source>
        <strain evidence="4">CCM 7480</strain>
    </source>
</reference>
<evidence type="ECO:0000256" key="2">
    <source>
        <dbReference type="SAM" id="SignalP"/>
    </source>
</evidence>
<gene>
    <name evidence="3" type="ORF">ACFOPH_02265</name>
</gene>